<keyword evidence="10 14" id="KW-0408">Iron</keyword>
<dbReference type="GO" id="GO:0051539">
    <property type="term" value="F:4 iron, 4 sulfur cluster binding"/>
    <property type="evidence" value="ECO:0007669"/>
    <property type="project" value="UniProtKB-UniRule"/>
</dbReference>
<evidence type="ECO:0000256" key="3">
    <source>
        <dbReference type="ARBA" id="ARBA00008343"/>
    </source>
</evidence>
<dbReference type="InterPro" id="IPR011257">
    <property type="entry name" value="DNA_glycosylase"/>
</dbReference>
<dbReference type="SUPFAM" id="SSF55811">
    <property type="entry name" value="Nudix"/>
    <property type="match status" value="1"/>
</dbReference>
<keyword evidence="12" id="KW-0234">DNA repair</keyword>
<dbReference type="KEGG" id="drc:G0Q07_15085"/>
<dbReference type="Proteomes" id="UP000474630">
    <property type="component" value="Chromosome"/>
</dbReference>
<dbReference type="FunFam" id="1.10.340.30:FF:000010">
    <property type="entry name" value="Adenine DNA glycosylase"/>
    <property type="match status" value="1"/>
</dbReference>
<evidence type="ECO:0000256" key="10">
    <source>
        <dbReference type="ARBA" id="ARBA00023004"/>
    </source>
</evidence>
<comment type="cofactor">
    <cofactor evidence="14">
        <name>[4Fe-4S] cluster</name>
        <dbReference type="ChEBI" id="CHEBI:49883"/>
    </cofactor>
    <text evidence="14">Binds 1 [4Fe-4S] cluster.</text>
</comment>
<dbReference type="GO" id="GO:0032357">
    <property type="term" value="F:oxidized purine DNA binding"/>
    <property type="evidence" value="ECO:0007669"/>
    <property type="project" value="TreeGrafter"/>
</dbReference>
<organism evidence="16 17">
    <name type="scientific">Draconibacterium halophilum</name>
    <dbReference type="NCBI Taxonomy" id="2706887"/>
    <lineage>
        <taxon>Bacteria</taxon>
        <taxon>Pseudomonadati</taxon>
        <taxon>Bacteroidota</taxon>
        <taxon>Bacteroidia</taxon>
        <taxon>Marinilabiliales</taxon>
        <taxon>Prolixibacteraceae</taxon>
        <taxon>Draconibacterium</taxon>
    </lineage>
</organism>
<dbReference type="AlphaFoldDB" id="A0A6C0RFV8"/>
<dbReference type="InterPro" id="IPR003265">
    <property type="entry name" value="HhH-GPD_domain"/>
</dbReference>
<dbReference type="GO" id="GO:0035485">
    <property type="term" value="F:adenine/guanine mispair binding"/>
    <property type="evidence" value="ECO:0007669"/>
    <property type="project" value="TreeGrafter"/>
</dbReference>
<evidence type="ECO:0000256" key="14">
    <source>
        <dbReference type="RuleBase" id="RU365096"/>
    </source>
</evidence>
<dbReference type="CDD" id="cd03431">
    <property type="entry name" value="NUDIX_DNA_Glycosylase_C-MutY"/>
    <property type="match status" value="1"/>
</dbReference>
<protein>
    <recommendedName>
        <fullName evidence="5 14">Adenine DNA glycosylase</fullName>
        <ecNumber evidence="4 14">3.2.2.31</ecNumber>
    </recommendedName>
</protein>
<dbReference type="PANTHER" id="PTHR42944:SF1">
    <property type="entry name" value="ADENINE DNA GLYCOSYLASE"/>
    <property type="match status" value="1"/>
</dbReference>
<dbReference type="InterPro" id="IPR005760">
    <property type="entry name" value="A/G_AdeGlyc_MutY"/>
</dbReference>
<keyword evidence="7" id="KW-0479">Metal-binding</keyword>
<evidence type="ECO:0000256" key="12">
    <source>
        <dbReference type="ARBA" id="ARBA00023204"/>
    </source>
</evidence>
<evidence type="ECO:0000256" key="8">
    <source>
        <dbReference type="ARBA" id="ARBA00022763"/>
    </source>
</evidence>
<evidence type="ECO:0000259" key="15">
    <source>
        <dbReference type="SMART" id="SM00478"/>
    </source>
</evidence>
<dbReference type="InterPro" id="IPR044298">
    <property type="entry name" value="MIG/MutY"/>
</dbReference>
<dbReference type="Gene3D" id="1.10.340.30">
    <property type="entry name" value="Hypothetical protein, domain 2"/>
    <property type="match status" value="1"/>
</dbReference>
<keyword evidence="8 14" id="KW-0227">DNA damage</keyword>
<dbReference type="EMBL" id="CP048409">
    <property type="protein sequence ID" value="QIA08957.1"/>
    <property type="molecule type" value="Genomic_DNA"/>
</dbReference>
<evidence type="ECO:0000256" key="4">
    <source>
        <dbReference type="ARBA" id="ARBA00012045"/>
    </source>
</evidence>
<dbReference type="RefSeq" id="WP_163347637.1">
    <property type="nucleotide sequence ID" value="NZ_CP048409.1"/>
</dbReference>
<proteinExistence type="inferred from homology"/>
<feature type="domain" description="HhH-GPD" evidence="15">
    <location>
        <begin position="36"/>
        <end position="187"/>
    </location>
</feature>
<name>A0A6C0RFV8_9BACT</name>
<dbReference type="GO" id="GO:0000701">
    <property type="term" value="F:purine-specific mismatch base pair DNA N-glycosylase activity"/>
    <property type="evidence" value="ECO:0007669"/>
    <property type="project" value="UniProtKB-EC"/>
</dbReference>
<comment type="function">
    <text evidence="2">Adenine glycosylase active on G-A mispairs. MutY also corrects error-prone DNA synthesis past GO lesions which are due to the oxidatively damaged form of guanine: 7,8-dihydro-8-oxoguanine (8-oxo-dGTP).</text>
</comment>
<dbReference type="Gene3D" id="1.10.1670.10">
    <property type="entry name" value="Helix-hairpin-Helix base-excision DNA repair enzymes (C-terminal)"/>
    <property type="match status" value="1"/>
</dbReference>
<dbReference type="Pfam" id="PF14815">
    <property type="entry name" value="NUDIX_4"/>
    <property type="match status" value="1"/>
</dbReference>
<keyword evidence="13 14" id="KW-0326">Glycosidase</keyword>
<dbReference type="Pfam" id="PF00633">
    <property type="entry name" value="HHH"/>
    <property type="match status" value="1"/>
</dbReference>
<evidence type="ECO:0000313" key="16">
    <source>
        <dbReference type="EMBL" id="QIA08957.1"/>
    </source>
</evidence>
<gene>
    <name evidence="16" type="primary">mutY</name>
    <name evidence="16" type="ORF">G0Q07_15085</name>
</gene>
<dbReference type="GO" id="GO:0034039">
    <property type="term" value="F:8-oxo-7,8-dihydroguanine DNA N-glycosylase activity"/>
    <property type="evidence" value="ECO:0007669"/>
    <property type="project" value="TreeGrafter"/>
</dbReference>
<evidence type="ECO:0000256" key="5">
    <source>
        <dbReference type="ARBA" id="ARBA00022023"/>
    </source>
</evidence>
<dbReference type="GO" id="GO:0006284">
    <property type="term" value="P:base-excision repair"/>
    <property type="evidence" value="ECO:0007669"/>
    <property type="project" value="UniProtKB-UniRule"/>
</dbReference>
<dbReference type="SMART" id="SM00478">
    <property type="entry name" value="ENDO3c"/>
    <property type="match status" value="1"/>
</dbReference>
<keyword evidence="6" id="KW-0004">4Fe-4S</keyword>
<dbReference type="CDD" id="cd00056">
    <property type="entry name" value="ENDO3c"/>
    <property type="match status" value="1"/>
</dbReference>
<evidence type="ECO:0000313" key="17">
    <source>
        <dbReference type="Proteomes" id="UP000474630"/>
    </source>
</evidence>
<dbReference type="NCBIfam" id="TIGR01084">
    <property type="entry name" value="mutY"/>
    <property type="match status" value="1"/>
</dbReference>
<comment type="similarity">
    <text evidence="3 14">Belongs to the Nth/MutY family.</text>
</comment>
<sequence length="350" mass="40658">MDNFLTNIYKWYNINRRDLPWRKDRDPYKIWLSEIILQQTRVEQGKNYFNRFVKNYPTVNHLANAHEDEVLKLWQGLGYYSRARNLHATAKIIDAQYNGIFPNDYKSILALKGVGPYTAAAVASIAFNLPYPAVDGNIYRVLSRYYGIQTPIDSSKGKKEFQELAGELIRGQNPGMHNQSLMEFGALQCVPKSPQCSNCPLVDSCFAFKNRLVTHLPVKEKKTKQRHRYFYYYLYDMGDSILLDKRLGNDIWQNLYQLPLLEREKALSDSELLKSDPPIKYPEVNIKYISGQKKHILSHQIIHAKLIYLEVQPNFNNPLPLIRVNKKDISKFAVSRLVEQFLHEAGLGLE</sequence>
<dbReference type="GO" id="GO:0046872">
    <property type="term" value="F:metal ion binding"/>
    <property type="evidence" value="ECO:0007669"/>
    <property type="project" value="UniProtKB-UniRule"/>
</dbReference>
<evidence type="ECO:0000256" key="9">
    <source>
        <dbReference type="ARBA" id="ARBA00022801"/>
    </source>
</evidence>
<dbReference type="InterPro" id="IPR000445">
    <property type="entry name" value="HhH_motif"/>
</dbReference>
<evidence type="ECO:0000256" key="7">
    <source>
        <dbReference type="ARBA" id="ARBA00022723"/>
    </source>
</evidence>
<dbReference type="InterPro" id="IPR023170">
    <property type="entry name" value="HhH_base_excis_C"/>
</dbReference>
<evidence type="ECO:0000256" key="13">
    <source>
        <dbReference type="ARBA" id="ARBA00023295"/>
    </source>
</evidence>
<keyword evidence="11" id="KW-0411">Iron-sulfur</keyword>
<keyword evidence="17" id="KW-1185">Reference proteome</keyword>
<evidence type="ECO:0000256" key="1">
    <source>
        <dbReference type="ARBA" id="ARBA00000843"/>
    </source>
</evidence>
<dbReference type="Pfam" id="PF00730">
    <property type="entry name" value="HhH-GPD"/>
    <property type="match status" value="1"/>
</dbReference>
<evidence type="ECO:0000256" key="2">
    <source>
        <dbReference type="ARBA" id="ARBA00002933"/>
    </source>
</evidence>
<evidence type="ECO:0000256" key="11">
    <source>
        <dbReference type="ARBA" id="ARBA00023014"/>
    </source>
</evidence>
<dbReference type="InterPro" id="IPR029119">
    <property type="entry name" value="MutY_C"/>
</dbReference>
<dbReference type="EC" id="3.2.2.31" evidence="4 14"/>
<reference evidence="16 17" key="1">
    <citation type="submission" date="2020-02" db="EMBL/GenBank/DDBJ databases">
        <title>Genome sequencing for Draconibacterium sp. strain M1.</title>
        <authorList>
            <person name="Park S.-J."/>
        </authorList>
    </citation>
    <scope>NUCLEOTIDE SEQUENCE [LARGE SCALE GENOMIC DNA]</scope>
    <source>
        <strain evidence="16 17">M1</strain>
    </source>
</reference>
<dbReference type="GO" id="GO:0006298">
    <property type="term" value="P:mismatch repair"/>
    <property type="evidence" value="ECO:0007669"/>
    <property type="project" value="TreeGrafter"/>
</dbReference>
<dbReference type="InterPro" id="IPR015797">
    <property type="entry name" value="NUDIX_hydrolase-like_dom_sf"/>
</dbReference>
<accession>A0A6C0RFV8</accession>
<keyword evidence="9" id="KW-0378">Hydrolase</keyword>
<dbReference type="SUPFAM" id="SSF48150">
    <property type="entry name" value="DNA-glycosylase"/>
    <property type="match status" value="1"/>
</dbReference>
<comment type="catalytic activity">
    <reaction evidence="1 14">
        <text>Hydrolyzes free adenine bases from 7,8-dihydro-8-oxoguanine:adenine mismatched double-stranded DNA, leaving an apurinic site.</text>
        <dbReference type="EC" id="3.2.2.31"/>
    </reaction>
</comment>
<evidence type="ECO:0000256" key="6">
    <source>
        <dbReference type="ARBA" id="ARBA00022485"/>
    </source>
</evidence>
<dbReference type="PANTHER" id="PTHR42944">
    <property type="entry name" value="ADENINE DNA GLYCOSYLASE"/>
    <property type="match status" value="1"/>
</dbReference>